<dbReference type="SUPFAM" id="SSF48403">
    <property type="entry name" value="Ankyrin repeat"/>
    <property type="match status" value="2"/>
</dbReference>
<evidence type="ECO:0000313" key="3">
    <source>
        <dbReference type="EMBL" id="EAX88712.1"/>
    </source>
</evidence>
<dbReference type="EMBL" id="DS114276">
    <property type="protein sequence ID" value="EAX88712.1"/>
    <property type="molecule type" value="Genomic_DNA"/>
</dbReference>
<dbReference type="RefSeq" id="XP_001301642.1">
    <property type="nucleotide sequence ID" value="XM_001301641.1"/>
</dbReference>
<sequence>MSDNKHYYQEIMAMNKSYDDTFNALYKLKTYKEDEINKIFEGMKTNLIDKEAFSPSQMCKIVANLARHRNKYFKSYWTIFIKIYNQYQPNSINKMCSVFDYFMNKEYGIIFNKSNMQYFKQFEAEKFSLDVHEPGTIYRAIMDDDKLSFIALINCAGFDKDNRLKSGFYPDSKEGYSLLELCCYHGAVDCFKLLRTKFNSKISDKCLAFAFLSENKEIMSECLKVVEPVITRLPNDKCMEYALISHNIDLVTYLIDEYHMELDLFQCGICHNLQAFSVYLDSKRNIDKCFAYSPLFNIPSLCKYLLSQGANIKYEPIRAQSALYYSAISDNKITAEFLISRGVPLYTKEIKKSPLCIAAEYDSSGVADVLLSHDSHKNVPYHVYELPIHIAAENNSVETAKVLRSHHVSINARDKTNKFTPLYCAAEKNSVEMAEYLISRKAIIDALDQGEQTPLHFTALNDNAEVLEVLTSHGANVNIRNCLGNAPIHMAASRFQKRACLVLFSHGVNVNAKDDEGKTILHYAAEFNDEKMIKFFLAHGARKDVVVFSRKKPYQLARSPEIQKLLTPRSSKC</sequence>
<dbReference type="InterPro" id="IPR020683">
    <property type="entry name" value="DUF3447"/>
</dbReference>
<dbReference type="VEuPathDB" id="TrichDB:TVAGG3_0555070"/>
<dbReference type="STRING" id="5722.A2G2A3"/>
<dbReference type="Proteomes" id="UP000001542">
    <property type="component" value="Unassembled WGS sequence"/>
</dbReference>
<dbReference type="InterPro" id="IPR002110">
    <property type="entry name" value="Ankyrin_rpt"/>
</dbReference>
<evidence type="ECO:0000256" key="1">
    <source>
        <dbReference type="PROSITE-ProRule" id="PRU00023"/>
    </source>
</evidence>
<keyword evidence="1" id="KW-0040">ANK repeat</keyword>
<dbReference type="AlphaFoldDB" id="A2G2A3"/>
<dbReference type="VEuPathDB" id="TrichDB:TVAG_435530"/>
<dbReference type="eggNOG" id="KOG4177">
    <property type="taxonomic scope" value="Eukaryota"/>
</dbReference>
<feature type="repeat" description="ANK" evidence="1">
    <location>
        <begin position="450"/>
        <end position="482"/>
    </location>
</feature>
<feature type="domain" description="DUF3447" evidence="2">
    <location>
        <begin position="198"/>
        <end position="279"/>
    </location>
</feature>
<evidence type="ECO:0000259" key="2">
    <source>
        <dbReference type="Pfam" id="PF11929"/>
    </source>
</evidence>
<dbReference type="Pfam" id="PF12796">
    <property type="entry name" value="Ank_2"/>
    <property type="match status" value="2"/>
</dbReference>
<dbReference type="PANTHER" id="PTHR24182">
    <property type="entry name" value="ANKYRIN REPEAT AND SOCS BOX CONTAINING 4"/>
    <property type="match status" value="1"/>
</dbReference>
<dbReference type="Gene3D" id="1.25.40.20">
    <property type="entry name" value="Ankyrin repeat-containing domain"/>
    <property type="match status" value="1"/>
</dbReference>
<proteinExistence type="predicted"/>
<dbReference type="KEGG" id="tva:4746378"/>
<name>A2G2A3_TRIV3</name>
<evidence type="ECO:0000313" key="4">
    <source>
        <dbReference type="Proteomes" id="UP000001542"/>
    </source>
</evidence>
<gene>
    <name evidence="3" type="ORF">TVAG_435530</name>
</gene>
<dbReference type="Pfam" id="PF11929">
    <property type="entry name" value="DUF3447"/>
    <property type="match status" value="1"/>
</dbReference>
<feature type="repeat" description="ANK" evidence="1">
    <location>
        <begin position="387"/>
        <end position="415"/>
    </location>
</feature>
<dbReference type="SMART" id="SM00248">
    <property type="entry name" value="ANK"/>
    <property type="match status" value="8"/>
</dbReference>
<dbReference type="SMR" id="A2G2A3"/>
<dbReference type="PANTHER" id="PTHR24182:SF13">
    <property type="entry name" value="LD18443P"/>
    <property type="match status" value="1"/>
</dbReference>
<feature type="repeat" description="ANK" evidence="1">
    <location>
        <begin position="417"/>
        <end position="449"/>
    </location>
</feature>
<protein>
    <recommendedName>
        <fullName evidence="2">DUF3447 domain-containing protein</fullName>
    </recommendedName>
</protein>
<reference evidence="3" key="2">
    <citation type="journal article" date="2007" name="Science">
        <title>Draft genome sequence of the sexually transmitted pathogen Trichomonas vaginalis.</title>
        <authorList>
            <person name="Carlton J.M."/>
            <person name="Hirt R.P."/>
            <person name="Silva J.C."/>
            <person name="Delcher A.L."/>
            <person name="Schatz M."/>
            <person name="Zhao Q."/>
            <person name="Wortman J.R."/>
            <person name="Bidwell S.L."/>
            <person name="Alsmark U.C.M."/>
            <person name="Besteiro S."/>
            <person name="Sicheritz-Ponten T."/>
            <person name="Noel C.J."/>
            <person name="Dacks J.B."/>
            <person name="Foster P.G."/>
            <person name="Simillion C."/>
            <person name="Van de Peer Y."/>
            <person name="Miranda-Saavedra D."/>
            <person name="Barton G.J."/>
            <person name="Westrop G.D."/>
            <person name="Mueller S."/>
            <person name="Dessi D."/>
            <person name="Fiori P.L."/>
            <person name="Ren Q."/>
            <person name="Paulsen I."/>
            <person name="Zhang H."/>
            <person name="Bastida-Corcuera F.D."/>
            <person name="Simoes-Barbosa A."/>
            <person name="Brown M.T."/>
            <person name="Hayes R.D."/>
            <person name="Mukherjee M."/>
            <person name="Okumura C.Y."/>
            <person name="Schneider R."/>
            <person name="Smith A.J."/>
            <person name="Vanacova S."/>
            <person name="Villalvazo M."/>
            <person name="Haas B.J."/>
            <person name="Pertea M."/>
            <person name="Feldblyum T.V."/>
            <person name="Utterback T.R."/>
            <person name="Shu C.L."/>
            <person name="Osoegawa K."/>
            <person name="de Jong P.J."/>
            <person name="Hrdy I."/>
            <person name="Horvathova L."/>
            <person name="Zubacova Z."/>
            <person name="Dolezal P."/>
            <person name="Malik S.B."/>
            <person name="Logsdon J.M. Jr."/>
            <person name="Henze K."/>
            <person name="Gupta A."/>
            <person name="Wang C.C."/>
            <person name="Dunne R.L."/>
            <person name="Upcroft J.A."/>
            <person name="Upcroft P."/>
            <person name="White O."/>
            <person name="Salzberg S.L."/>
            <person name="Tang P."/>
            <person name="Chiu C.-H."/>
            <person name="Lee Y.-S."/>
            <person name="Embley T.M."/>
            <person name="Coombs G.H."/>
            <person name="Mottram J.C."/>
            <person name="Tachezy J."/>
            <person name="Fraser-Liggett C.M."/>
            <person name="Johnson P.J."/>
        </authorList>
    </citation>
    <scope>NUCLEOTIDE SEQUENCE [LARGE SCALE GENOMIC DNA]</scope>
    <source>
        <strain evidence="3">G3</strain>
    </source>
</reference>
<dbReference type="Pfam" id="PF13637">
    <property type="entry name" value="Ank_4"/>
    <property type="match status" value="1"/>
</dbReference>
<organism evidence="3 4">
    <name type="scientific">Trichomonas vaginalis (strain ATCC PRA-98 / G3)</name>
    <dbReference type="NCBI Taxonomy" id="412133"/>
    <lineage>
        <taxon>Eukaryota</taxon>
        <taxon>Metamonada</taxon>
        <taxon>Parabasalia</taxon>
        <taxon>Trichomonadida</taxon>
        <taxon>Trichomonadidae</taxon>
        <taxon>Trichomonas</taxon>
    </lineage>
</organism>
<dbReference type="PROSITE" id="PS50297">
    <property type="entry name" value="ANK_REP_REGION"/>
    <property type="match status" value="3"/>
</dbReference>
<feature type="repeat" description="ANK" evidence="1">
    <location>
        <begin position="516"/>
        <end position="541"/>
    </location>
</feature>
<keyword evidence="4" id="KW-1185">Reference proteome</keyword>
<accession>A2G2A3</accession>
<dbReference type="InterPro" id="IPR036770">
    <property type="entry name" value="Ankyrin_rpt-contain_sf"/>
</dbReference>
<dbReference type="OrthoDB" id="194358at2759"/>
<dbReference type="PROSITE" id="PS50088">
    <property type="entry name" value="ANK_REPEAT"/>
    <property type="match status" value="5"/>
</dbReference>
<reference evidence="3" key="1">
    <citation type="submission" date="2006-10" db="EMBL/GenBank/DDBJ databases">
        <authorList>
            <person name="Amadeo P."/>
            <person name="Zhao Q."/>
            <person name="Wortman J."/>
            <person name="Fraser-Liggett C."/>
            <person name="Carlton J."/>
        </authorList>
    </citation>
    <scope>NUCLEOTIDE SEQUENCE</scope>
    <source>
        <strain evidence="3">G3</strain>
    </source>
</reference>
<feature type="repeat" description="ANK" evidence="1">
    <location>
        <begin position="483"/>
        <end position="515"/>
    </location>
</feature>
<dbReference type="InParanoid" id="A2G2A3"/>